<evidence type="ECO:0000313" key="3">
    <source>
        <dbReference type="Proteomes" id="UP000018851"/>
    </source>
</evidence>
<dbReference type="KEGG" id="ssan:NX02_16360"/>
<dbReference type="Pfam" id="PF02738">
    <property type="entry name" value="MoCoBD_1"/>
    <property type="match status" value="1"/>
</dbReference>
<gene>
    <name evidence="2" type="ORF">NX02_16360</name>
</gene>
<dbReference type="InterPro" id="IPR000674">
    <property type="entry name" value="Ald_Oxase/Xan_DH_a/b"/>
</dbReference>
<dbReference type="InterPro" id="IPR046867">
    <property type="entry name" value="AldOxase/xan_DH_MoCoBD2"/>
</dbReference>
<dbReference type="InterPro" id="IPR052516">
    <property type="entry name" value="N-heterocyclic_Hydroxylase"/>
</dbReference>
<dbReference type="AlphaFoldDB" id="W0ACY6"/>
<organism evidence="2 3">
    <name type="scientific">Sphingomonas sanxanigenens DSM 19645 = NX02</name>
    <dbReference type="NCBI Taxonomy" id="1123269"/>
    <lineage>
        <taxon>Bacteria</taxon>
        <taxon>Pseudomonadati</taxon>
        <taxon>Pseudomonadota</taxon>
        <taxon>Alphaproteobacteria</taxon>
        <taxon>Sphingomonadales</taxon>
        <taxon>Sphingomonadaceae</taxon>
        <taxon>Sphingomonas</taxon>
    </lineage>
</organism>
<dbReference type="PANTHER" id="PTHR47495:SF2">
    <property type="entry name" value="ALDEHYDE DEHYDROGENASE"/>
    <property type="match status" value="1"/>
</dbReference>
<dbReference type="InterPro" id="IPR012368">
    <property type="entry name" value="OxRdtase_Mopterin-bd_su_IorB"/>
</dbReference>
<evidence type="ECO:0000259" key="1">
    <source>
        <dbReference type="SMART" id="SM01008"/>
    </source>
</evidence>
<dbReference type="RefSeq" id="WP_025293148.1">
    <property type="nucleotide sequence ID" value="NZ_CP006644.1"/>
</dbReference>
<dbReference type="PATRIC" id="fig|1123269.5.peg.3203"/>
<dbReference type="eggNOG" id="COG1529">
    <property type="taxonomic scope" value="Bacteria"/>
</dbReference>
<dbReference type="Gene3D" id="3.30.365.10">
    <property type="entry name" value="Aldehyde oxidase/xanthine dehydrogenase, molybdopterin binding domain"/>
    <property type="match status" value="4"/>
</dbReference>
<dbReference type="SUPFAM" id="SSF56003">
    <property type="entry name" value="Molybdenum cofactor-binding domain"/>
    <property type="match status" value="2"/>
</dbReference>
<dbReference type="HOGENOM" id="CLU_013917_0_0_5"/>
<dbReference type="PROSITE" id="PS51318">
    <property type="entry name" value="TAT"/>
    <property type="match status" value="1"/>
</dbReference>
<dbReference type="InterPro" id="IPR008274">
    <property type="entry name" value="AldOxase/xan_DH_MoCoBD1"/>
</dbReference>
<accession>W0ACY6</accession>
<keyword evidence="3" id="KW-1185">Reference proteome</keyword>
<dbReference type="InterPro" id="IPR006311">
    <property type="entry name" value="TAT_signal"/>
</dbReference>
<name>W0ACY6_9SPHN</name>
<evidence type="ECO:0000313" key="2">
    <source>
        <dbReference type="EMBL" id="AHE54951.1"/>
    </source>
</evidence>
<dbReference type="Pfam" id="PF20256">
    <property type="entry name" value="MoCoBD_2"/>
    <property type="match status" value="2"/>
</dbReference>
<sequence>MTESTIAKPGFRMTRRRMILGGTLVGGALVVGYAATHPMQVAGAILQGGGSDPEPSVFGPFIRIAQDGWVTVVNKQHEMGQGIHAGLAAMVAEELDANWDRVRVVDARGNFRVYGVQLTAGSGSVAGNWDTLRQAGAAARAMFVAAAAARWNVPPAAIAVRDGVVMHPPSRRAASFAELLAEAARQTPPEEPVLKRPEAYRLIGTDRVRRKDSAAKSRGAQIYVQDVQLPGMLTALVAHSPRFGGKLARFDATDARRIKGVVDVFAIETGVAVVAETMIAAHRGREALRIHWDDSEAEMRSSDELVRHYHDAGAGRTDLEPRSFQSKGDDPDAAFGGDAIEFAMDFPYLAHAPMETMNCVAQVKGWDVRIISASQLPTVDQIQAARVVLTLPGKVDIEVLPAGGSFGRRGLMTSDYLVECLRVAKRVDGRPVKLMWTREDEMAAGCFRPMAHHRAWIELGPDGFPARWRQHVVAQSLLPIGNDIAAEGVKDSPYFASALLVDCKLFTPDYPVPVSFWRSVGHSYNGMVMEHIADQLARRAGRDPADYRRALYRKAGATRRLAVLDALCRAAGWGKPLEPGWAQGIAVHEAFGTVVGQVAEVRIENGRPIVRRVTGVVDCGIAIAPDQIRAQMEGGIGFGLSAALHGAVTLKDGIVQETNFDRYRVLRMNEMPTVETHILPSTNRPSGMGEPGVPPIAPAVANAMLTLTGVPTRRLPFLGG</sequence>
<dbReference type="PIRSF" id="PIRSF036389">
    <property type="entry name" value="IOR_B"/>
    <property type="match status" value="1"/>
</dbReference>
<dbReference type="Proteomes" id="UP000018851">
    <property type="component" value="Chromosome"/>
</dbReference>
<feature type="domain" description="Aldehyde oxidase/xanthine dehydrogenase a/b hammerhead" evidence="1">
    <location>
        <begin position="218"/>
        <end position="296"/>
    </location>
</feature>
<dbReference type="Gene3D" id="3.90.1170.50">
    <property type="entry name" value="Aldehyde oxidase/xanthine dehydrogenase, a/b hammerhead"/>
    <property type="match status" value="1"/>
</dbReference>
<protein>
    <recommendedName>
        <fullName evidence="1">Aldehyde oxidase/xanthine dehydrogenase a/b hammerhead domain-containing protein</fullName>
    </recommendedName>
</protein>
<dbReference type="EMBL" id="CP006644">
    <property type="protein sequence ID" value="AHE54951.1"/>
    <property type="molecule type" value="Genomic_DNA"/>
</dbReference>
<dbReference type="STRING" id="1123269.NX02_16360"/>
<reference evidence="2 3" key="1">
    <citation type="submission" date="2013-07" db="EMBL/GenBank/DDBJ databases">
        <title>Completed genome of Sphingomonas sanxanigenens NX02.</title>
        <authorList>
            <person name="Ma T."/>
            <person name="Huang H."/>
            <person name="Wu M."/>
            <person name="Li X."/>
            <person name="Li G."/>
        </authorList>
    </citation>
    <scope>NUCLEOTIDE SEQUENCE [LARGE SCALE GENOMIC DNA]</scope>
    <source>
        <strain evidence="2 3">NX02</strain>
    </source>
</reference>
<dbReference type="GO" id="GO:0016491">
    <property type="term" value="F:oxidoreductase activity"/>
    <property type="evidence" value="ECO:0007669"/>
    <property type="project" value="InterPro"/>
</dbReference>
<dbReference type="PANTHER" id="PTHR47495">
    <property type="entry name" value="ALDEHYDE DEHYDROGENASE"/>
    <property type="match status" value="1"/>
</dbReference>
<dbReference type="InterPro" id="IPR037165">
    <property type="entry name" value="AldOxase/xan_DH_Mopterin-bd_sf"/>
</dbReference>
<proteinExistence type="predicted"/>
<dbReference type="SMART" id="SM01008">
    <property type="entry name" value="Ald_Xan_dh_C"/>
    <property type="match status" value="1"/>
</dbReference>